<dbReference type="PANTHER" id="PTHR12526:SF635">
    <property type="entry name" value="GLYCOSYL TRANSFERASE GROUP 1"/>
    <property type="match status" value="1"/>
</dbReference>
<dbReference type="EMBL" id="BSVB01000001">
    <property type="protein sequence ID" value="GMA94264.1"/>
    <property type="molecule type" value="Genomic_DNA"/>
</dbReference>
<dbReference type="SUPFAM" id="SSF53756">
    <property type="entry name" value="UDP-Glycosyltransferase/glycogen phosphorylase"/>
    <property type="match status" value="1"/>
</dbReference>
<accession>A0ABQ6K4P1</accession>
<protein>
    <recommendedName>
        <fullName evidence="4">Glycosyltransferase</fullName>
    </recommendedName>
</protein>
<comment type="caution">
    <text evidence="2">The sequence shown here is derived from an EMBL/GenBank/DDBJ whole genome shotgun (WGS) entry which is preliminary data.</text>
</comment>
<name>A0ABQ6K4P1_9MICO</name>
<reference evidence="3" key="1">
    <citation type="journal article" date="2019" name="Int. J. Syst. Evol. Microbiol.">
        <title>The Global Catalogue of Microorganisms (GCM) 10K type strain sequencing project: providing services to taxonomists for standard genome sequencing and annotation.</title>
        <authorList>
            <consortium name="The Broad Institute Genomics Platform"/>
            <consortium name="The Broad Institute Genome Sequencing Center for Infectious Disease"/>
            <person name="Wu L."/>
            <person name="Ma J."/>
        </authorList>
    </citation>
    <scope>NUCLEOTIDE SEQUENCE [LARGE SCALE GENOMIC DNA]</scope>
    <source>
        <strain evidence="3">NBRC 108894</strain>
    </source>
</reference>
<dbReference type="Proteomes" id="UP001157034">
    <property type="component" value="Unassembled WGS sequence"/>
</dbReference>
<dbReference type="Gene3D" id="3.40.50.2000">
    <property type="entry name" value="Glycogen Phosphorylase B"/>
    <property type="match status" value="1"/>
</dbReference>
<dbReference type="Pfam" id="PF13692">
    <property type="entry name" value="Glyco_trans_1_4"/>
    <property type="match status" value="1"/>
</dbReference>
<evidence type="ECO:0000256" key="1">
    <source>
        <dbReference type="SAM" id="MobiDB-lite"/>
    </source>
</evidence>
<dbReference type="CDD" id="cd03801">
    <property type="entry name" value="GT4_PimA-like"/>
    <property type="match status" value="1"/>
</dbReference>
<organism evidence="2 3">
    <name type="scientific">Pseudolysinimonas kribbensis</name>
    <dbReference type="NCBI Taxonomy" id="433641"/>
    <lineage>
        <taxon>Bacteria</taxon>
        <taxon>Bacillati</taxon>
        <taxon>Actinomycetota</taxon>
        <taxon>Actinomycetes</taxon>
        <taxon>Micrococcales</taxon>
        <taxon>Microbacteriaceae</taxon>
        <taxon>Pseudolysinimonas</taxon>
    </lineage>
</organism>
<dbReference type="RefSeq" id="WP_284253245.1">
    <property type="nucleotide sequence ID" value="NZ_BSVB01000001.1"/>
</dbReference>
<evidence type="ECO:0008006" key="4">
    <source>
        <dbReference type="Google" id="ProtNLM"/>
    </source>
</evidence>
<sequence>MPFGLSPERPAHREQVLKGVRQGIGADDAVVLWGGGLYNWFDPATLIRAVADLATRRPNVRLFFQGTRHPNPDVPEMDIVASSRELAQQLGVLDRNVFFNDAWVAYADRQNYLLEADAGVSTHFAHVETTFSFRTRILDYLWAGLPMVVTAGDHFAELVEREELGVVVPAEDDAVLADALEKVLFDDAFRALARANIERVRSDYTWDRVLEPLVRFVAEPHPARDRGGVVSASAQRARRRRSRSGLRHDAGLVLHYLRHGGPRVVLSKVSRRLRRRR</sequence>
<evidence type="ECO:0000313" key="2">
    <source>
        <dbReference type="EMBL" id="GMA94264.1"/>
    </source>
</evidence>
<proteinExistence type="predicted"/>
<keyword evidence="3" id="KW-1185">Reference proteome</keyword>
<dbReference type="PANTHER" id="PTHR12526">
    <property type="entry name" value="GLYCOSYLTRANSFERASE"/>
    <property type="match status" value="1"/>
</dbReference>
<evidence type="ECO:0000313" key="3">
    <source>
        <dbReference type="Proteomes" id="UP001157034"/>
    </source>
</evidence>
<feature type="region of interest" description="Disordered" evidence="1">
    <location>
        <begin position="225"/>
        <end position="244"/>
    </location>
</feature>
<gene>
    <name evidence="2" type="ORF">GCM10025881_10880</name>
</gene>